<dbReference type="GeneID" id="5430348"/>
<dbReference type="VEuPathDB" id="FungiDB:Bcin03g07510"/>
<dbReference type="Pfam" id="PF15365">
    <property type="entry name" value="PNRC"/>
    <property type="match status" value="1"/>
</dbReference>
<proteinExistence type="predicted"/>
<feature type="compositionally biased region" description="Basic and acidic residues" evidence="1">
    <location>
        <begin position="195"/>
        <end position="220"/>
    </location>
</feature>
<feature type="compositionally biased region" description="Polar residues" evidence="1">
    <location>
        <begin position="242"/>
        <end position="257"/>
    </location>
</feature>
<feature type="compositionally biased region" description="Low complexity" evidence="1">
    <location>
        <begin position="144"/>
        <end position="155"/>
    </location>
</feature>
<sequence length="491" mass="52236">MSSMTPHKGQRQPQTFAADFGTASPRNAPQSPHGYNSQAYLQNMHPSMTYSDQQPTTPPRTPRRVQQNQPASQNKPNSTLPDNSSRKSTNKRRPKNVQTSPVATRSDRTTPPLTGAQSTNSSTAPRPIQTPSAAQVYAGPTFHASPAPSALPMPSFYSKSVPESPAIRTGSAVKEPDSSADESSQTPSSAQIFRDVSHREESPLDLFFKADKREKAEKIRARSTNSNATGSVGPFNPPIESPGNTRTPSQPNSQYRNKNIPASRGSASSMFSMEEDGSSSPGLPLGPAFSTPYNERIMKALKNSGSSQPHQVSPSPSQSSLDKSEQLKAYLFSEGPSTNGNLGPALSLTTNSAMSSHGGHSSPTGPRNGGPPGRSPQANYKFRGESRSSGEIPKSARSGLRQEVSPAKTPTRTPERAHSYGPSQNLSQIYGNNFSAGNNLNNTTQVAHSSPVPQGSSGALPGTSNPDFRGMENDLRRILKLDSPGFAGSAR</sequence>
<feature type="compositionally biased region" description="Polar residues" evidence="1">
    <location>
        <begin position="96"/>
        <end position="133"/>
    </location>
</feature>
<accession>A0A384JDX7</accession>
<reference evidence="2 3" key="2">
    <citation type="journal article" date="2012" name="Eukaryot. Cell">
        <title>Genome update of Botrytis cinerea strains B05.10 and T4.</title>
        <authorList>
            <person name="Staats M."/>
            <person name="van Kan J.A."/>
        </authorList>
    </citation>
    <scope>NUCLEOTIDE SEQUENCE [LARGE SCALE GENOMIC DNA]</scope>
    <source>
        <strain evidence="2 3">B05.10</strain>
    </source>
</reference>
<name>A0A384JDX7_BOTFB</name>
<organism evidence="2 3">
    <name type="scientific">Botryotinia fuckeliana (strain B05.10)</name>
    <name type="common">Noble rot fungus</name>
    <name type="synonym">Botrytis cinerea</name>
    <dbReference type="NCBI Taxonomy" id="332648"/>
    <lineage>
        <taxon>Eukaryota</taxon>
        <taxon>Fungi</taxon>
        <taxon>Dikarya</taxon>
        <taxon>Ascomycota</taxon>
        <taxon>Pezizomycotina</taxon>
        <taxon>Leotiomycetes</taxon>
        <taxon>Helotiales</taxon>
        <taxon>Sclerotiniaceae</taxon>
        <taxon>Botrytis</taxon>
    </lineage>
</organism>
<evidence type="ECO:0008006" key="4">
    <source>
        <dbReference type="Google" id="ProtNLM"/>
    </source>
</evidence>
<keyword evidence="3" id="KW-1185">Reference proteome</keyword>
<dbReference type="OMA" id="YATPMRT"/>
<feature type="compositionally biased region" description="Polar residues" evidence="1">
    <location>
        <begin position="181"/>
        <end position="191"/>
    </location>
</feature>
<dbReference type="AlphaFoldDB" id="A0A384JDX7"/>
<dbReference type="GO" id="GO:0016071">
    <property type="term" value="P:mRNA metabolic process"/>
    <property type="evidence" value="ECO:0007669"/>
    <property type="project" value="UniProtKB-ARBA"/>
</dbReference>
<dbReference type="InterPro" id="IPR028322">
    <property type="entry name" value="PNRC-like_rgn"/>
</dbReference>
<dbReference type="KEGG" id="bfu:BCIN_03g07510"/>
<dbReference type="OrthoDB" id="2142961at2759"/>
<feature type="compositionally biased region" description="Low complexity" evidence="1">
    <location>
        <begin position="304"/>
        <end position="320"/>
    </location>
</feature>
<feature type="compositionally biased region" description="Low complexity" evidence="1">
    <location>
        <begin position="432"/>
        <end position="442"/>
    </location>
</feature>
<feature type="compositionally biased region" description="Polar residues" evidence="1">
    <location>
        <begin position="443"/>
        <end position="466"/>
    </location>
</feature>
<feature type="compositionally biased region" description="Polar residues" evidence="1">
    <location>
        <begin position="24"/>
        <end position="52"/>
    </location>
</feature>
<feature type="compositionally biased region" description="Polar residues" evidence="1">
    <location>
        <begin position="71"/>
        <end position="87"/>
    </location>
</feature>
<evidence type="ECO:0000313" key="3">
    <source>
        <dbReference type="Proteomes" id="UP000001798"/>
    </source>
</evidence>
<feature type="region of interest" description="Disordered" evidence="1">
    <location>
        <begin position="1"/>
        <end position="470"/>
    </location>
</feature>
<feature type="compositionally biased region" description="Polar residues" evidence="1">
    <location>
        <begin position="335"/>
        <end position="354"/>
    </location>
</feature>
<gene>
    <name evidence="2" type="ORF">BCIN_03g07510</name>
</gene>
<reference evidence="2 3" key="3">
    <citation type="journal article" date="2017" name="Mol. Plant Pathol.">
        <title>A gapless genome sequence of the fungus Botrytis cinerea.</title>
        <authorList>
            <person name="Van Kan J.A."/>
            <person name="Stassen J.H."/>
            <person name="Mosbach A."/>
            <person name="Van Der Lee T.A."/>
            <person name="Faino L."/>
            <person name="Farmer A.D."/>
            <person name="Papasotiriou D.G."/>
            <person name="Zhou S."/>
            <person name="Seidl M.F."/>
            <person name="Cottam E."/>
            <person name="Edel D."/>
            <person name="Hahn M."/>
            <person name="Schwartz D.C."/>
            <person name="Dietrich R.A."/>
            <person name="Widdison S."/>
            <person name="Scalliet G."/>
        </authorList>
    </citation>
    <scope>NUCLEOTIDE SEQUENCE [LARGE SCALE GENOMIC DNA]</scope>
    <source>
        <strain evidence="2 3">B05.10</strain>
    </source>
</reference>
<feature type="compositionally biased region" description="Low complexity" evidence="1">
    <location>
        <begin position="355"/>
        <end position="366"/>
    </location>
</feature>
<dbReference type="EMBL" id="CP009807">
    <property type="protein sequence ID" value="ATZ48554.1"/>
    <property type="molecule type" value="Genomic_DNA"/>
</dbReference>
<evidence type="ECO:0000256" key="1">
    <source>
        <dbReference type="SAM" id="MobiDB-lite"/>
    </source>
</evidence>
<feature type="compositionally biased region" description="Polar residues" evidence="1">
    <location>
        <begin position="421"/>
        <end position="431"/>
    </location>
</feature>
<dbReference type="Proteomes" id="UP000001798">
    <property type="component" value="Chromosome 3"/>
</dbReference>
<protein>
    <recommendedName>
        <fullName evidence="4">Proteophosphoglycan 5 protein</fullName>
    </recommendedName>
</protein>
<evidence type="ECO:0000313" key="2">
    <source>
        <dbReference type="EMBL" id="ATZ48554.1"/>
    </source>
</evidence>
<dbReference type="RefSeq" id="XP_001549844.1">
    <property type="nucleotide sequence ID" value="XM_001549794.2"/>
</dbReference>
<reference evidence="2 3" key="1">
    <citation type="journal article" date="2011" name="PLoS Genet.">
        <title>Genomic analysis of the necrotrophic fungal pathogens Sclerotinia sclerotiorum and Botrytis cinerea.</title>
        <authorList>
            <person name="Amselem J."/>
            <person name="Cuomo C.A."/>
            <person name="van Kan J.A."/>
            <person name="Viaud M."/>
            <person name="Benito E.P."/>
            <person name="Couloux A."/>
            <person name="Coutinho P.M."/>
            <person name="de Vries R.P."/>
            <person name="Dyer P.S."/>
            <person name="Fillinger S."/>
            <person name="Fournier E."/>
            <person name="Gout L."/>
            <person name="Hahn M."/>
            <person name="Kohn L."/>
            <person name="Lapalu N."/>
            <person name="Plummer K.M."/>
            <person name="Pradier J.M."/>
            <person name="Quevillon E."/>
            <person name="Sharon A."/>
            <person name="Simon A."/>
            <person name="ten Have A."/>
            <person name="Tudzynski B."/>
            <person name="Tudzynski P."/>
            <person name="Wincker P."/>
            <person name="Andrew M."/>
            <person name="Anthouard V."/>
            <person name="Beever R.E."/>
            <person name="Beffa R."/>
            <person name="Benoit I."/>
            <person name="Bouzid O."/>
            <person name="Brault B."/>
            <person name="Chen Z."/>
            <person name="Choquer M."/>
            <person name="Collemare J."/>
            <person name="Cotton P."/>
            <person name="Danchin E.G."/>
            <person name="Da Silva C."/>
            <person name="Gautier A."/>
            <person name="Giraud C."/>
            <person name="Giraud T."/>
            <person name="Gonzalez C."/>
            <person name="Grossetete S."/>
            <person name="Guldener U."/>
            <person name="Henrissat B."/>
            <person name="Howlett B.J."/>
            <person name="Kodira C."/>
            <person name="Kretschmer M."/>
            <person name="Lappartient A."/>
            <person name="Leroch M."/>
            <person name="Levis C."/>
            <person name="Mauceli E."/>
            <person name="Neuveglise C."/>
            <person name="Oeser B."/>
            <person name="Pearson M."/>
            <person name="Poulain J."/>
            <person name="Poussereau N."/>
            <person name="Quesneville H."/>
            <person name="Rascle C."/>
            <person name="Schumacher J."/>
            <person name="Segurens B."/>
            <person name="Sexton A."/>
            <person name="Silva E."/>
            <person name="Sirven C."/>
            <person name="Soanes D.M."/>
            <person name="Talbot N.J."/>
            <person name="Templeton M."/>
            <person name="Yandava C."/>
            <person name="Yarden O."/>
            <person name="Zeng Q."/>
            <person name="Rollins J.A."/>
            <person name="Lebrun M.H."/>
            <person name="Dickman M."/>
        </authorList>
    </citation>
    <scope>NUCLEOTIDE SEQUENCE [LARGE SCALE GENOMIC DNA]</scope>
    <source>
        <strain evidence="2 3">B05.10</strain>
    </source>
</reference>
<feature type="compositionally biased region" description="Polar residues" evidence="1">
    <location>
        <begin position="1"/>
        <end position="15"/>
    </location>
</feature>